<protein>
    <submittedName>
        <fullName evidence="1">Uncharacterized protein</fullName>
    </submittedName>
</protein>
<keyword evidence="2" id="KW-1185">Reference proteome</keyword>
<comment type="caution">
    <text evidence="1">The sequence shown here is derived from an EMBL/GenBank/DDBJ whole genome shotgun (WGS) entry which is preliminary data.</text>
</comment>
<evidence type="ECO:0000313" key="2">
    <source>
        <dbReference type="Proteomes" id="UP001196980"/>
    </source>
</evidence>
<dbReference type="RefSeq" id="WP_218251217.1">
    <property type="nucleotide sequence ID" value="NZ_JABXWD010000034.1"/>
</dbReference>
<evidence type="ECO:0000313" key="1">
    <source>
        <dbReference type="EMBL" id="MBV6340597.1"/>
    </source>
</evidence>
<dbReference type="EMBL" id="JABXWD010000034">
    <property type="protein sequence ID" value="MBV6340597.1"/>
    <property type="molecule type" value="Genomic_DNA"/>
</dbReference>
<accession>A0ABS6RVX4</accession>
<sequence>MKILLIQKHDLNDTGKVIIDEMKKHAELTTIDMRTDKDYGKIIDSVVSNDKVITW</sequence>
<gene>
    <name evidence="1" type="ORF">HWQ67_03260</name>
</gene>
<name>A0ABS6RVX4_9BACT</name>
<organism evidence="1 2">
    <name type="scientific">Candidatus Magnetobacterium casense</name>
    <dbReference type="NCBI Taxonomy" id="1455061"/>
    <lineage>
        <taxon>Bacteria</taxon>
        <taxon>Pseudomonadati</taxon>
        <taxon>Nitrospirota</taxon>
        <taxon>Thermodesulfovibrionia</taxon>
        <taxon>Thermodesulfovibrionales</taxon>
        <taxon>Candidatus Magnetobacteriaceae</taxon>
        <taxon>Candidatus Magnetobacterium</taxon>
    </lineage>
</organism>
<reference evidence="1 2" key="1">
    <citation type="journal article" date="2020" name="J Geophys Res Biogeosci">
        <title>Magnetotaxis as an Adaptation to Enable Bacterial Shuttling of Microbial Sulfur and Sulfur Cycling Across Aquatic Oxic#Anoxic Interfaces.</title>
        <authorList>
            <person name="Li J."/>
            <person name="Liu P."/>
            <person name="Wang J."/>
            <person name="Roberts A.P."/>
            <person name="Pan Y."/>
        </authorList>
    </citation>
    <scope>NUCLEOTIDE SEQUENCE [LARGE SCALE GENOMIC DNA]</scope>
    <source>
        <strain evidence="1 2">MYR-1_YQ</strain>
    </source>
</reference>
<proteinExistence type="predicted"/>
<dbReference type="Proteomes" id="UP001196980">
    <property type="component" value="Unassembled WGS sequence"/>
</dbReference>